<gene>
    <name evidence="2" type="ORF">RSP_1430</name>
</gene>
<feature type="transmembrane region" description="Helical" evidence="1">
    <location>
        <begin position="314"/>
        <end position="342"/>
    </location>
</feature>
<protein>
    <submittedName>
        <fullName evidence="2">Uncharacterized protein</fullName>
    </submittedName>
</protein>
<dbReference type="eggNOG" id="ENOG503370K">
    <property type="taxonomic scope" value="Bacteria"/>
</dbReference>
<sequence>MSGWWDWVESVGKTYSGTITVLALAVGFVAMIFAGLALRPKRGPSEIDLLRDHHGWRKRLDDLNPDWADAWFAGIARFSGFASRLYGERLLSWRAFDKALMIAFLYPIAALLLGWALFDAGRLGESEFLPEGLKLWRRTLLLVAIGLGAGVMYLVAQHYGKIEAAISRYLMPLQKRLDNLPVLPSQAGGFSLRVLAGLAPSAALALAAYFAVAGAGAAAVGVALSVAVAVAVAVCVGVVGAAVVVLVIAGAVGVAAVVAGALTFAGNDLLTPPATVLLFLGFLPILNALADFLSIAATRAFLRHIAPGPARPHGASLLAVLAGVLLDLVIAATCLLGLLWAITAGLDLWAHMRPASLPFDWRAYRASLCAGDLERGTMLWLMLLTTLAPTAVHLATGLGAVLTRTAKIDREIHALLGPAAEKLEAKHGHGVWAIDETRRGPEVLSEDDLHKLDLLYARRSFDSKVVFALLLLLTMAVLVAAVAWLLTPAAATICASLPAPA</sequence>
<organism evidence="2 3">
    <name type="scientific">Cereibacter sphaeroides (strain ATCC 17023 / DSM 158 / JCM 6121 / CCUG 31486 / LMG 2827 / NBRC 12203 / NCIMB 8253 / ATH 2.4.1.)</name>
    <name type="common">Rhodobacter sphaeroides</name>
    <dbReference type="NCBI Taxonomy" id="272943"/>
    <lineage>
        <taxon>Bacteria</taxon>
        <taxon>Pseudomonadati</taxon>
        <taxon>Pseudomonadota</taxon>
        <taxon>Alphaproteobacteria</taxon>
        <taxon>Rhodobacterales</taxon>
        <taxon>Paracoccaceae</taxon>
        <taxon>Cereibacter</taxon>
    </lineage>
</organism>
<dbReference type="PATRIC" id="fig|272943.9.peg.295"/>
<dbReference type="RefSeq" id="WP_011336732.1">
    <property type="nucleotide sequence ID" value="NC_007493.2"/>
</dbReference>
<feature type="transmembrane region" description="Helical" evidence="1">
    <location>
        <begin position="138"/>
        <end position="156"/>
    </location>
</feature>
<dbReference type="EnsemblBacteria" id="ABA77572">
    <property type="protein sequence ID" value="ABA77572"/>
    <property type="gene ID" value="RSP_1430"/>
</dbReference>
<dbReference type="AlphaFoldDB" id="Q3J6L2"/>
<feature type="transmembrane region" description="Helical" evidence="1">
    <location>
        <begin position="231"/>
        <end position="264"/>
    </location>
</feature>
<keyword evidence="1" id="KW-0812">Transmembrane</keyword>
<feature type="transmembrane region" description="Helical" evidence="1">
    <location>
        <begin position="465"/>
        <end position="486"/>
    </location>
</feature>
<keyword evidence="1" id="KW-0472">Membrane</keyword>
<dbReference type="GeneID" id="3718798"/>
<dbReference type="KEGG" id="rsp:RSP_1430"/>
<feature type="transmembrane region" description="Helical" evidence="1">
    <location>
        <begin position="276"/>
        <end position="302"/>
    </location>
</feature>
<evidence type="ECO:0000313" key="2">
    <source>
        <dbReference type="EMBL" id="ABA77572.1"/>
    </source>
</evidence>
<proteinExistence type="predicted"/>
<dbReference type="EMBL" id="CP000143">
    <property type="protein sequence ID" value="ABA77572.1"/>
    <property type="molecule type" value="Genomic_DNA"/>
</dbReference>
<keyword evidence="1" id="KW-1133">Transmembrane helix</keyword>
<keyword evidence="3" id="KW-1185">Reference proteome</keyword>
<feature type="transmembrane region" description="Helical" evidence="1">
    <location>
        <begin position="15"/>
        <end position="38"/>
    </location>
</feature>
<dbReference type="Proteomes" id="UP000002703">
    <property type="component" value="Chromosome 1"/>
</dbReference>
<dbReference type="OrthoDB" id="7854164at2"/>
<feature type="transmembrane region" description="Helical" evidence="1">
    <location>
        <begin position="378"/>
        <end position="402"/>
    </location>
</feature>
<accession>Q3J6L2</accession>
<feature type="transmembrane region" description="Helical" evidence="1">
    <location>
        <begin position="99"/>
        <end position="118"/>
    </location>
</feature>
<name>Q3J6L2_CERS4</name>
<evidence type="ECO:0000313" key="3">
    <source>
        <dbReference type="Proteomes" id="UP000002703"/>
    </source>
</evidence>
<evidence type="ECO:0000256" key="1">
    <source>
        <dbReference type="SAM" id="Phobius"/>
    </source>
</evidence>
<reference evidence="3" key="1">
    <citation type="submission" date="2005-09" db="EMBL/GenBank/DDBJ databases">
        <title>Complete sequence of chromosome 1 of Rhodobacter sphaeroides 2.4.1.</title>
        <authorList>
            <person name="Copeland A."/>
            <person name="Lucas S."/>
            <person name="Lapidus A."/>
            <person name="Barry K."/>
            <person name="Detter J.C."/>
            <person name="Glavina T."/>
            <person name="Hammon N."/>
            <person name="Israni S."/>
            <person name="Pitluck S."/>
            <person name="Richardson P."/>
            <person name="Mackenzie C."/>
            <person name="Choudhary M."/>
            <person name="Larimer F."/>
            <person name="Hauser L.J."/>
            <person name="Land M."/>
            <person name="Donohue T.J."/>
            <person name="Kaplan S."/>
        </authorList>
    </citation>
    <scope>NUCLEOTIDE SEQUENCE [LARGE SCALE GENOMIC DNA]</scope>
    <source>
        <strain evidence="3">ATCC 17023 / DSM 158 / JCM 6121 / CCUG 31486 / LMG 2827 / NBRC 12203 / NCIMB 8253 / ATH 2.4.1.</strain>
    </source>
</reference>